<dbReference type="Pfam" id="PF22612">
    <property type="entry name" value="GH113"/>
    <property type="match status" value="1"/>
</dbReference>
<dbReference type="InterPro" id="IPR017853">
    <property type="entry name" value="GH"/>
</dbReference>
<protein>
    <recommendedName>
        <fullName evidence="4">Glycoside hydrolase family 5 domain-containing protein</fullName>
    </recommendedName>
</protein>
<evidence type="ECO:0008006" key="4">
    <source>
        <dbReference type="Google" id="ProtNLM"/>
    </source>
</evidence>
<gene>
    <name evidence="2" type="ORF">SAMN02745912_02091</name>
</gene>
<evidence type="ECO:0000256" key="1">
    <source>
        <dbReference type="SAM" id="SignalP"/>
    </source>
</evidence>
<keyword evidence="3" id="KW-1185">Reference proteome</keyword>
<dbReference type="Proteomes" id="UP000184465">
    <property type="component" value="Unassembled WGS sequence"/>
</dbReference>
<evidence type="ECO:0000313" key="3">
    <source>
        <dbReference type="Proteomes" id="UP000184465"/>
    </source>
</evidence>
<feature type="chain" id="PRO_5012341754" description="Glycoside hydrolase family 5 domain-containing protein" evidence="1">
    <location>
        <begin position="22"/>
        <end position="339"/>
    </location>
</feature>
<reference evidence="2 3" key="1">
    <citation type="submission" date="2016-11" db="EMBL/GenBank/DDBJ databases">
        <authorList>
            <person name="Jaros S."/>
            <person name="Januszkiewicz K."/>
            <person name="Wedrychowicz H."/>
        </authorList>
    </citation>
    <scope>NUCLEOTIDE SEQUENCE [LARGE SCALE GENOMIC DNA]</scope>
    <source>
        <strain evidence="2 3">DSM 15212</strain>
    </source>
</reference>
<proteinExistence type="predicted"/>
<feature type="signal peptide" evidence="1">
    <location>
        <begin position="1"/>
        <end position="21"/>
    </location>
</feature>
<keyword evidence="1" id="KW-0732">Signal</keyword>
<dbReference type="InterPro" id="IPR055151">
    <property type="entry name" value="GH113"/>
</dbReference>
<evidence type="ECO:0000313" key="2">
    <source>
        <dbReference type="EMBL" id="SHK05464.1"/>
    </source>
</evidence>
<name>A0A1M6PC06_PARC5</name>
<dbReference type="OrthoDB" id="9773531at2"/>
<organism evidence="2 3">
    <name type="scientific">Paramaledivibacter caminithermalis (strain DSM 15212 / CIP 107654 / DViRD3)</name>
    <name type="common">Clostridium caminithermale</name>
    <dbReference type="NCBI Taxonomy" id="1121301"/>
    <lineage>
        <taxon>Bacteria</taxon>
        <taxon>Bacillati</taxon>
        <taxon>Bacillota</taxon>
        <taxon>Clostridia</taxon>
        <taxon>Peptostreptococcales</taxon>
        <taxon>Caminicellaceae</taxon>
        <taxon>Paramaledivibacter</taxon>
    </lineage>
</organism>
<dbReference type="SUPFAM" id="SSF51445">
    <property type="entry name" value="(Trans)glycosidases"/>
    <property type="match status" value="1"/>
</dbReference>
<dbReference type="STRING" id="1121301.SAMN02745912_02091"/>
<accession>A0A1M6PC06</accession>
<dbReference type="RefSeq" id="WP_073149609.1">
    <property type="nucleotide sequence ID" value="NZ_FRAG01000023.1"/>
</dbReference>
<dbReference type="AlphaFoldDB" id="A0A1M6PC06"/>
<dbReference type="EMBL" id="FRAG01000023">
    <property type="protein sequence ID" value="SHK05464.1"/>
    <property type="molecule type" value="Genomic_DNA"/>
</dbReference>
<dbReference type="Gene3D" id="3.20.20.80">
    <property type="entry name" value="Glycosidases"/>
    <property type="match status" value="1"/>
</dbReference>
<sequence length="339" mass="40303">MKKFILTVIICLFLLPYVSFAESGFKINSATLTPGYDIGLSLKNAKKLGIDTINLSVKIDIDSIKSSKAKISSEEKENLKNSLRRISNKRYRIFIELFPWINDGENVETEYNPSNKRVFFRTWAKCIYEVLEICKDYEIEGLLIENNFISLYQYERNWTKIINNVREKTNAKIGFKINWWYNADWDPESYEYYRSLFNLSYLRKVDFISIPAYFELADQPTDNVDQLVEAWKSSKRYDRKQPIYEQIKRLSEHYDKKIFFGEVGYTKYRGTTVEPWNYSLNSKIDRKEQAAAFEAFFQTFKDSEFVLGYSLFQIGVYDSRYYFMDSGDVKNTIKYYIKQ</sequence>